<feature type="domain" description="Transcriptional regulator DauR-like HTH" evidence="2">
    <location>
        <begin position="156"/>
        <end position="216"/>
    </location>
</feature>
<dbReference type="AlphaFoldDB" id="A0A428EWQ8"/>
<evidence type="ECO:0000259" key="1">
    <source>
        <dbReference type="Pfam" id="PF08348"/>
    </source>
</evidence>
<dbReference type="EMBL" id="AP014880">
    <property type="protein sequence ID" value="BAW17142.1"/>
    <property type="molecule type" value="Genomic_DNA"/>
</dbReference>
<proteinExistence type="predicted"/>
<dbReference type="EMBL" id="JABZYP010000027">
    <property type="protein sequence ID" value="MBF1713443.1"/>
    <property type="molecule type" value="Genomic_DNA"/>
</dbReference>
<protein>
    <submittedName>
        <fullName evidence="4">PAS domain-containing protein</fullName>
    </submittedName>
    <submittedName>
        <fullName evidence="5">YheO-like PAS domain protein</fullName>
    </submittedName>
</protein>
<dbReference type="Proteomes" id="UP000721045">
    <property type="component" value="Unassembled WGS sequence"/>
</dbReference>
<name>A0A428EWQ8_STRIT</name>
<dbReference type="Pfam" id="PF08348">
    <property type="entry name" value="PAS_6"/>
    <property type="match status" value="1"/>
</dbReference>
<reference evidence="4" key="3">
    <citation type="submission" date="2020-04" db="EMBL/GenBank/DDBJ databases">
        <title>Deep metagenomics examines the oral microbiome during advanced dental caries in children, revealing novel taxa and co-occurrences with host molecules.</title>
        <authorList>
            <person name="Baker J.L."/>
            <person name="Morton J.T."/>
            <person name="Dinis M."/>
            <person name="Alvarez R."/>
            <person name="Tran N.C."/>
            <person name="Knight R."/>
            <person name="Edlund A."/>
        </authorList>
    </citation>
    <scope>NUCLEOTIDE SEQUENCE</scope>
    <source>
        <strain evidence="4">JCVI_23_bin.22</strain>
    </source>
</reference>
<feature type="domain" description="YheO-like" evidence="1">
    <location>
        <begin position="5"/>
        <end position="117"/>
    </location>
</feature>
<evidence type="ECO:0000259" key="2">
    <source>
        <dbReference type="Pfam" id="PF13309"/>
    </source>
</evidence>
<organism evidence="5 7">
    <name type="scientific">Streptococcus intermedius</name>
    <dbReference type="NCBI Taxonomy" id="1338"/>
    <lineage>
        <taxon>Bacteria</taxon>
        <taxon>Bacillati</taxon>
        <taxon>Bacillota</taxon>
        <taxon>Bacilli</taxon>
        <taxon>Lactobacillales</taxon>
        <taxon>Streptococcaceae</taxon>
        <taxon>Streptococcus</taxon>
        <taxon>Streptococcus anginosus group</taxon>
    </lineage>
</organism>
<dbReference type="InterPro" id="IPR039446">
    <property type="entry name" value="DauR-like"/>
</dbReference>
<reference evidence="5 7" key="2">
    <citation type="submission" date="2018-11" db="EMBL/GenBank/DDBJ databases">
        <title>Species Designations Belie Phenotypic and Genotypic Heterogeneity in Oral Streptococci.</title>
        <authorList>
            <person name="Velsko I."/>
        </authorList>
    </citation>
    <scope>NUCLEOTIDE SEQUENCE [LARGE SCALE GENOMIC DNA]</scope>
    <source>
        <strain evidence="5 7">KLC02</strain>
    </source>
</reference>
<dbReference type="EMBL" id="RJOO01000001">
    <property type="protein sequence ID" value="RSJ24455.1"/>
    <property type="molecule type" value="Genomic_DNA"/>
</dbReference>
<accession>A0A428EWQ8</accession>
<dbReference type="InterPro" id="IPR039445">
    <property type="entry name" value="DauR-like_HTH"/>
</dbReference>
<dbReference type="Pfam" id="PF13309">
    <property type="entry name" value="HTH_22"/>
    <property type="match status" value="1"/>
</dbReference>
<evidence type="ECO:0000313" key="7">
    <source>
        <dbReference type="Proteomes" id="UP000267137"/>
    </source>
</evidence>
<dbReference type="InterPro" id="IPR013559">
    <property type="entry name" value="YheO"/>
</dbReference>
<evidence type="ECO:0000313" key="4">
    <source>
        <dbReference type="EMBL" id="MBF1713443.1"/>
    </source>
</evidence>
<evidence type="ECO:0000313" key="3">
    <source>
        <dbReference type="EMBL" id="BAW17142.1"/>
    </source>
</evidence>
<gene>
    <name evidence="5" type="ORF">D8827_01545</name>
    <name evidence="4" type="ORF">HXO88_06910</name>
    <name evidence="3" type="ORF">SITYG_11630</name>
</gene>
<dbReference type="GeneID" id="57844875"/>
<dbReference type="RefSeq" id="WP_003072495.1">
    <property type="nucleotide sequence ID" value="NZ_AP014880.1"/>
</dbReference>
<evidence type="ECO:0000313" key="6">
    <source>
        <dbReference type="Proteomes" id="UP000217792"/>
    </source>
</evidence>
<reference evidence="3 6" key="1">
    <citation type="journal article" date="2017" name="Infect. Immun.">
        <title>Characterization of the Pathogenicity of Streptococcus intermedius TYG1620 Isolated from a Human Brain Abscess Based on the Complete Genome Sequence with Transcriptome Analysis and Transposon Mutagenesis in a Murine Subcutaneous Abscess Model.</title>
        <authorList>
            <person name="Hasegawa N."/>
            <person name="Sekizuka T."/>
            <person name="Sugi Y."/>
            <person name="Kawakami N."/>
            <person name="Ogasawara Y."/>
            <person name="Kato K."/>
            <person name="Yamashita A."/>
            <person name="Takeuchi F."/>
            <person name="Kuroda M."/>
        </authorList>
    </citation>
    <scope>NUCLEOTIDE SEQUENCE [LARGE SCALE GENOMIC DNA]</scope>
    <source>
        <strain evidence="3 6">TYG1620</strain>
    </source>
</reference>
<dbReference type="STRING" id="1338.A6J72_00190"/>
<dbReference type="Proteomes" id="UP000217792">
    <property type="component" value="Chromosome"/>
</dbReference>
<sequence length="224" mass="25689">MDKRLQIYVPLLDFLSAILGEDTEVVLQDLTKGFDHSLVYIRNNLSNREVGAPATDFVLDIVQSKLYKQTNFLVNYRTKTESGRQLYSSSFFIKDKRDGLLGMICINADKSKEMNLKYMLESTLEILNNSLTPSKEKIHEEENIVENFYATAESLIDDVIFRETQGKDLSKTKLTKVEKVAIVQSLYTKGFFDLKESVSKMAEAFGMSEVSIYKYIQDIKKKES</sequence>
<dbReference type="PANTHER" id="PTHR35568">
    <property type="entry name" value="TRANSCRIPTIONAL REGULATOR DAUR"/>
    <property type="match status" value="1"/>
</dbReference>
<evidence type="ECO:0000313" key="5">
    <source>
        <dbReference type="EMBL" id="RSJ24455.1"/>
    </source>
</evidence>
<dbReference type="Proteomes" id="UP000267137">
    <property type="component" value="Unassembled WGS sequence"/>
</dbReference>
<dbReference type="PANTHER" id="PTHR35568:SF1">
    <property type="entry name" value="TRANSCRIPTIONAL REGULATOR DAUR"/>
    <property type="match status" value="1"/>
</dbReference>